<protein>
    <recommendedName>
        <fullName evidence="4">DUF4367 domain-containing protein</fullName>
    </recommendedName>
</protein>
<dbReference type="OrthoDB" id="2082787at2"/>
<gene>
    <name evidence="2" type="ORF">EHE19_005490</name>
</gene>
<evidence type="ECO:0000313" key="3">
    <source>
        <dbReference type="Proteomes" id="UP000306409"/>
    </source>
</evidence>
<dbReference type="Proteomes" id="UP000306409">
    <property type="component" value="Chromosome"/>
</dbReference>
<keyword evidence="1" id="KW-0732">Signal</keyword>
<sequence>MKNIMKHCILVVTLLYLSLFLVSCSTANEAGSEPSKSGASMSSQTATQKKSTVTINCYYEEPAGFSDKNAIKIERELKNDFVEVIIQGKVKEFEYIEVEFDADKNEFLEKGLKAKYSSLDNKTVYIQTNLPEGIPSEMIRWKSEKGKEYEYIIRDYGLVDKENMQQIFTME</sequence>
<evidence type="ECO:0008006" key="4">
    <source>
        <dbReference type="Google" id="ProtNLM"/>
    </source>
</evidence>
<proteinExistence type="predicted"/>
<feature type="signal peptide" evidence="1">
    <location>
        <begin position="1"/>
        <end position="27"/>
    </location>
</feature>
<feature type="chain" id="PRO_5039036069" description="DUF4367 domain-containing protein" evidence="1">
    <location>
        <begin position="28"/>
        <end position="171"/>
    </location>
</feature>
<dbReference type="EMBL" id="CP061336">
    <property type="protein sequence ID" value="QNU67902.1"/>
    <property type="molecule type" value="Genomic_DNA"/>
</dbReference>
<evidence type="ECO:0000313" key="2">
    <source>
        <dbReference type="EMBL" id="QNU67902.1"/>
    </source>
</evidence>
<dbReference type="PROSITE" id="PS51257">
    <property type="entry name" value="PROKAR_LIPOPROTEIN"/>
    <property type="match status" value="1"/>
</dbReference>
<dbReference type="RefSeq" id="WP_137698438.1">
    <property type="nucleotide sequence ID" value="NZ_CP061336.1"/>
</dbReference>
<reference evidence="2 3" key="1">
    <citation type="submission" date="2020-09" db="EMBL/GenBank/DDBJ databases">
        <title>Characterization and genome sequencing of Ruminiclostridium sp. nov. MA18.</title>
        <authorList>
            <person name="Rettenmaier R."/>
            <person name="Kowollik M.-L."/>
            <person name="Liebl W."/>
            <person name="Zverlov V."/>
        </authorList>
    </citation>
    <scope>NUCLEOTIDE SEQUENCE [LARGE SCALE GENOMIC DNA]</scope>
    <source>
        <strain evidence="2 3">MA18</strain>
    </source>
</reference>
<evidence type="ECO:0000256" key="1">
    <source>
        <dbReference type="SAM" id="SignalP"/>
    </source>
</evidence>
<name>A0A4U7JB33_9FIRM</name>
<organism evidence="2 3">
    <name type="scientific">Ruminiclostridium herbifermentans</name>
    <dbReference type="NCBI Taxonomy" id="2488810"/>
    <lineage>
        <taxon>Bacteria</taxon>
        <taxon>Bacillati</taxon>
        <taxon>Bacillota</taxon>
        <taxon>Clostridia</taxon>
        <taxon>Eubacteriales</taxon>
        <taxon>Oscillospiraceae</taxon>
        <taxon>Ruminiclostridium</taxon>
    </lineage>
</organism>
<dbReference type="KEGG" id="rher:EHE19_005490"/>
<keyword evidence="3" id="KW-1185">Reference proteome</keyword>
<accession>A0A4U7JB33</accession>
<dbReference type="AlphaFoldDB" id="A0A4U7JB33"/>